<dbReference type="GO" id="GO:0004672">
    <property type="term" value="F:protein kinase activity"/>
    <property type="evidence" value="ECO:0007669"/>
    <property type="project" value="InterPro"/>
</dbReference>
<keyword evidence="7" id="KW-0175">Coiled coil</keyword>
<dbReference type="GO" id="GO:0005634">
    <property type="term" value="C:nucleus"/>
    <property type="evidence" value="ECO:0007669"/>
    <property type="project" value="TreeGrafter"/>
</dbReference>
<protein>
    <submittedName>
        <fullName evidence="10">Phototropin-1</fullName>
    </submittedName>
</protein>
<dbReference type="Gene3D" id="3.30.200.20">
    <property type="entry name" value="Phosphorylase Kinase, domain 1"/>
    <property type="match status" value="1"/>
</dbReference>
<dbReference type="InterPro" id="IPR011009">
    <property type="entry name" value="Kinase-like_dom_sf"/>
</dbReference>
<dbReference type="InterPro" id="IPR001610">
    <property type="entry name" value="PAC"/>
</dbReference>
<evidence type="ECO:0000256" key="6">
    <source>
        <dbReference type="ARBA" id="ARBA00023170"/>
    </source>
</evidence>
<feature type="region of interest" description="Disordered" evidence="8">
    <location>
        <begin position="99"/>
        <end position="134"/>
    </location>
</feature>
<dbReference type="Proteomes" id="UP000436088">
    <property type="component" value="Unassembled WGS sequence"/>
</dbReference>
<feature type="domain" description="PAC" evidence="9">
    <location>
        <begin position="198"/>
        <end position="252"/>
    </location>
</feature>
<dbReference type="AlphaFoldDB" id="A0A6A3B8E7"/>
<reference evidence="10" key="1">
    <citation type="submission" date="2019-09" db="EMBL/GenBank/DDBJ databases">
        <title>Draft genome information of white flower Hibiscus syriacus.</title>
        <authorList>
            <person name="Kim Y.-M."/>
        </authorList>
    </citation>
    <scope>NUCLEOTIDE SEQUENCE [LARGE SCALE GENOMIC DNA]</scope>
    <source>
        <strain evidence="10">YM2019G1</strain>
    </source>
</reference>
<evidence type="ECO:0000256" key="5">
    <source>
        <dbReference type="ARBA" id="ARBA00022991"/>
    </source>
</evidence>
<keyword evidence="3" id="KW-0285">Flavoprotein</keyword>
<dbReference type="Gene3D" id="3.30.450.20">
    <property type="entry name" value="PAS domain"/>
    <property type="match status" value="2"/>
</dbReference>
<dbReference type="Gene3D" id="1.10.510.10">
    <property type="entry name" value="Transferase(Phosphotransferase) domain 1"/>
    <property type="match status" value="1"/>
</dbReference>
<dbReference type="InterPro" id="IPR000700">
    <property type="entry name" value="PAS-assoc_C"/>
</dbReference>
<dbReference type="SUPFAM" id="SSF55785">
    <property type="entry name" value="PYP-like sensor domain (PAS domain)"/>
    <property type="match status" value="2"/>
</dbReference>
<keyword evidence="5" id="KW-0157">Chromophore</keyword>
<dbReference type="PROSITE" id="PS50113">
    <property type="entry name" value="PAC"/>
    <property type="match status" value="1"/>
</dbReference>
<dbReference type="InterPro" id="IPR000719">
    <property type="entry name" value="Prot_kinase_dom"/>
</dbReference>
<feature type="compositionally biased region" description="Pro residues" evidence="8">
    <location>
        <begin position="42"/>
        <end position="55"/>
    </location>
</feature>
<dbReference type="NCBIfam" id="TIGR00229">
    <property type="entry name" value="sensory_box"/>
    <property type="match status" value="1"/>
</dbReference>
<dbReference type="InterPro" id="IPR035965">
    <property type="entry name" value="PAS-like_dom_sf"/>
</dbReference>
<feature type="coiled-coil region" evidence="7">
    <location>
        <begin position="460"/>
        <end position="494"/>
    </location>
</feature>
<keyword evidence="2" id="KW-0716">Sensory transduction</keyword>
<dbReference type="SMART" id="SM00086">
    <property type="entry name" value="PAC"/>
    <property type="match status" value="2"/>
</dbReference>
<dbReference type="CDD" id="cd00130">
    <property type="entry name" value="PAS"/>
    <property type="match status" value="1"/>
</dbReference>
<dbReference type="GO" id="GO:0009881">
    <property type="term" value="F:photoreceptor activity"/>
    <property type="evidence" value="ECO:0007669"/>
    <property type="project" value="UniProtKB-KW"/>
</dbReference>
<evidence type="ECO:0000259" key="9">
    <source>
        <dbReference type="PROSITE" id="PS50113"/>
    </source>
</evidence>
<evidence type="ECO:0000256" key="3">
    <source>
        <dbReference type="ARBA" id="ARBA00022630"/>
    </source>
</evidence>
<dbReference type="InterPro" id="IPR000014">
    <property type="entry name" value="PAS"/>
</dbReference>
<dbReference type="PANTHER" id="PTHR47429">
    <property type="entry name" value="PROTEIN TWIN LOV 1"/>
    <property type="match status" value="1"/>
</dbReference>
<dbReference type="GO" id="GO:0009637">
    <property type="term" value="P:response to blue light"/>
    <property type="evidence" value="ECO:0007669"/>
    <property type="project" value="UniProtKB-ARBA"/>
</dbReference>
<gene>
    <name evidence="10" type="ORF">F3Y22_tig00110302pilonHSYRG00065</name>
</gene>
<proteinExistence type="predicted"/>
<name>A0A6A3B8E7_HIBSY</name>
<dbReference type="SMART" id="SM00220">
    <property type="entry name" value="S_TKc"/>
    <property type="match status" value="1"/>
</dbReference>
<evidence type="ECO:0000256" key="2">
    <source>
        <dbReference type="ARBA" id="ARBA00022606"/>
    </source>
</evidence>
<feature type="region of interest" description="Disordered" evidence="8">
    <location>
        <begin position="1"/>
        <end position="87"/>
    </location>
</feature>
<dbReference type="GO" id="GO:0005524">
    <property type="term" value="F:ATP binding"/>
    <property type="evidence" value="ECO:0007669"/>
    <property type="project" value="InterPro"/>
</dbReference>
<evidence type="ECO:0000256" key="1">
    <source>
        <dbReference type="ARBA" id="ARBA00022543"/>
    </source>
</evidence>
<comment type="caution">
    <text evidence="10">The sequence shown here is derived from an EMBL/GenBank/DDBJ whole genome shotgun (WGS) entry which is preliminary data.</text>
</comment>
<evidence type="ECO:0000256" key="4">
    <source>
        <dbReference type="ARBA" id="ARBA00022643"/>
    </source>
</evidence>
<evidence type="ECO:0000256" key="8">
    <source>
        <dbReference type="SAM" id="MobiDB-lite"/>
    </source>
</evidence>
<dbReference type="EMBL" id="VEPZ02000920">
    <property type="protein sequence ID" value="KAE8711199.1"/>
    <property type="molecule type" value="Genomic_DNA"/>
</dbReference>
<dbReference type="Pfam" id="PF13426">
    <property type="entry name" value="PAS_9"/>
    <property type="match status" value="2"/>
</dbReference>
<evidence type="ECO:0000313" key="10">
    <source>
        <dbReference type="EMBL" id="KAE8711199.1"/>
    </source>
</evidence>
<keyword evidence="6" id="KW-0675">Receptor</keyword>
<accession>A0A6A3B8E7</accession>
<organism evidence="10 11">
    <name type="scientific">Hibiscus syriacus</name>
    <name type="common">Rose of Sharon</name>
    <dbReference type="NCBI Taxonomy" id="106335"/>
    <lineage>
        <taxon>Eukaryota</taxon>
        <taxon>Viridiplantae</taxon>
        <taxon>Streptophyta</taxon>
        <taxon>Embryophyta</taxon>
        <taxon>Tracheophyta</taxon>
        <taxon>Spermatophyta</taxon>
        <taxon>Magnoliopsida</taxon>
        <taxon>eudicotyledons</taxon>
        <taxon>Gunneridae</taxon>
        <taxon>Pentapetalae</taxon>
        <taxon>rosids</taxon>
        <taxon>malvids</taxon>
        <taxon>Malvales</taxon>
        <taxon>Malvaceae</taxon>
        <taxon>Malvoideae</taxon>
        <taxon>Hibiscus</taxon>
    </lineage>
</organism>
<sequence length="709" mass="78981">MDPKENSAKQSKSIPPLPRDSRGSLEVFNPSTFSTRPINPVGEPPPLAPSPPPPSQLFHETTEDNDRNHGVAASPKPSEEAGEAAKRAAEWGLVLKTDNETGKPRGVVARNSGGDDPNIKMDTRRNSNTSVRSSDEFSDNEFIKDRVPKSIPRLKGSIVNVSTDIRCFGCYQTRLPDFGAGTDPEDIVKIREALQAGKNYCGRLLNYKKDGTPFWNLLTIAPIKDENGKVLKFIGMQVEVSKHTEGAKEKTMRPNGLPESLIRYDARRKDMAADSVTELVEAVRKPRSSTSNPFIRKSGGGEGVAAIEAQKTYQGSQWNEEKSVYYSLLVNADEDENAAAERPDSVDDEVRQKEMRKGIDLATTLEQYSREEILGRNCRFLQGPETDPATVRKIREAIDNQTEVTVQLINYTKSGKKFWNLCHLQSMCDQKGEVQYFFGVQLDGSAEVDPLRNCIPNTVAQESEQLVKQTAENVDEAARELPDANMTLDDLSKNHSKVVHPKPHRKDSLSWESILKILDSGEKIGLKHFRPVKPLGSGDTGSVHLVELCGTGMYFAMKAMDKGVMLNRNKILCCGSCCIGVPSLSRNYIQRFKARKSADYRVTDEKKNQQRPIFMEEPMRASNSFVGTEEYIAPEIISGAGHTSAVDRWALDRDPRSRFGASEIKRHPFFEGVNWALVRCMDPPEIEVPLFAAEASKEDKLQDSQTNVF</sequence>
<dbReference type="SUPFAM" id="SSF56112">
    <property type="entry name" value="Protein kinase-like (PK-like)"/>
    <property type="match status" value="1"/>
</dbReference>
<keyword evidence="1" id="KW-0600">Photoreceptor protein</keyword>
<feature type="compositionally biased region" description="Basic and acidic residues" evidence="8">
    <location>
        <begin position="77"/>
        <end position="87"/>
    </location>
</feature>
<evidence type="ECO:0000313" key="11">
    <source>
        <dbReference type="Proteomes" id="UP000436088"/>
    </source>
</evidence>
<dbReference type="PANTHER" id="PTHR47429:SF2">
    <property type="entry name" value="PROTEIN TWIN LOV 1"/>
    <property type="match status" value="1"/>
</dbReference>
<keyword evidence="4" id="KW-0288">FMN</keyword>
<keyword evidence="11" id="KW-1185">Reference proteome</keyword>
<evidence type="ECO:0000256" key="7">
    <source>
        <dbReference type="SAM" id="Coils"/>
    </source>
</evidence>
<feature type="compositionally biased region" description="Basic and acidic residues" evidence="8">
    <location>
        <begin position="60"/>
        <end position="69"/>
    </location>
</feature>